<gene>
    <name evidence="2" type="ORF">H7C18_05805</name>
</gene>
<organism evidence="2 3">
    <name type="scientific">Cohnella zeiphila</name>
    <dbReference type="NCBI Taxonomy" id="2761120"/>
    <lineage>
        <taxon>Bacteria</taxon>
        <taxon>Bacillati</taxon>
        <taxon>Bacillota</taxon>
        <taxon>Bacilli</taxon>
        <taxon>Bacillales</taxon>
        <taxon>Paenibacillaceae</taxon>
        <taxon>Cohnella</taxon>
    </lineage>
</organism>
<reference evidence="2 3" key="1">
    <citation type="submission" date="2020-08" db="EMBL/GenBank/DDBJ databases">
        <title>Cohnella phylogeny.</title>
        <authorList>
            <person name="Dunlap C."/>
        </authorList>
    </citation>
    <scope>NUCLEOTIDE SEQUENCE [LARGE SCALE GENOMIC DNA]</scope>
    <source>
        <strain evidence="2 3">CBP 2801</strain>
    </source>
</reference>
<dbReference type="PANTHER" id="PTHR43283:SF7">
    <property type="entry name" value="BETA-LACTAMASE-RELATED DOMAIN-CONTAINING PROTEIN"/>
    <property type="match status" value="1"/>
</dbReference>
<dbReference type="SUPFAM" id="SSF56601">
    <property type="entry name" value="beta-lactamase/transpeptidase-like"/>
    <property type="match status" value="1"/>
</dbReference>
<dbReference type="PANTHER" id="PTHR43283">
    <property type="entry name" value="BETA-LACTAMASE-RELATED"/>
    <property type="match status" value="1"/>
</dbReference>
<comment type="caution">
    <text evidence="2">The sequence shown here is derived from an EMBL/GenBank/DDBJ whole genome shotgun (WGS) entry which is preliminary data.</text>
</comment>
<name>A0A7X0SKJ3_9BACL</name>
<dbReference type="RefSeq" id="WP_185128080.1">
    <property type="nucleotide sequence ID" value="NZ_JACJVO010000007.1"/>
</dbReference>
<feature type="domain" description="Beta-lactamase-related" evidence="1">
    <location>
        <begin position="19"/>
        <end position="288"/>
    </location>
</feature>
<keyword evidence="3" id="KW-1185">Reference proteome</keyword>
<dbReference type="InterPro" id="IPR001466">
    <property type="entry name" value="Beta-lactam-related"/>
</dbReference>
<dbReference type="Proteomes" id="UP000564644">
    <property type="component" value="Unassembled WGS sequence"/>
</dbReference>
<proteinExistence type="predicted"/>
<dbReference type="InterPro" id="IPR012338">
    <property type="entry name" value="Beta-lactam/transpept-like"/>
</dbReference>
<dbReference type="EMBL" id="JACJVO010000007">
    <property type="protein sequence ID" value="MBB6730410.1"/>
    <property type="molecule type" value="Genomic_DNA"/>
</dbReference>
<protein>
    <submittedName>
        <fullName evidence="2">Serine hydrolase</fullName>
    </submittedName>
</protein>
<evidence type="ECO:0000313" key="2">
    <source>
        <dbReference type="EMBL" id="MBB6730410.1"/>
    </source>
</evidence>
<dbReference type="GO" id="GO:0016787">
    <property type="term" value="F:hydrolase activity"/>
    <property type="evidence" value="ECO:0007669"/>
    <property type="project" value="UniProtKB-KW"/>
</dbReference>
<dbReference type="InterPro" id="IPR050789">
    <property type="entry name" value="Diverse_Enzym_Activities"/>
</dbReference>
<dbReference type="Pfam" id="PF00144">
    <property type="entry name" value="Beta-lactamase"/>
    <property type="match status" value="1"/>
</dbReference>
<evidence type="ECO:0000259" key="1">
    <source>
        <dbReference type="Pfam" id="PF00144"/>
    </source>
</evidence>
<evidence type="ECO:0000313" key="3">
    <source>
        <dbReference type="Proteomes" id="UP000564644"/>
    </source>
</evidence>
<dbReference type="AlphaFoldDB" id="A0A7X0SKJ3"/>
<accession>A0A7X0SKJ3</accession>
<dbReference type="Gene3D" id="3.40.710.10">
    <property type="entry name" value="DD-peptidase/beta-lactamase superfamily"/>
    <property type="match status" value="1"/>
</dbReference>
<keyword evidence="2" id="KW-0378">Hydrolase</keyword>
<sequence>MYPALTAAIAPLNLRSCLISRRGRLEFEHYRDSATAREIAKINSCTKSILSALLCIALDRELLPGPETLASEFFPTLASSDDRRKRKITLEHLLTMTAGFEWTEFGGRNSFPRMTRSPNWVRFVLEQPLADEPGKRMEYNSGISQLLSSILTQASGMTAARFAEMRLFGPLGIEEYEWESDPQGIYAGGFGMRLRPMDMLKFGQLYLRNGRWENRSLIPEELVARSVRTAALSEDPRPGGYGWHWWTGSYSPEPDRSSCRRLDYFYARGYGGQFIYVVPAADAVVVLTKDQGKRQKPIDVFREFIAPELASRLDPEELGLFTKPKENE</sequence>